<gene>
    <name evidence="1" type="ORF">SAMN05216369_1549</name>
</gene>
<evidence type="ECO:0008006" key="3">
    <source>
        <dbReference type="Google" id="ProtNLM"/>
    </source>
</evidence>
<evidence type="ECO:0000313" key="2">
    <source>
        <dbReference type="Proteomes" id="UP000184497"/>
    </source>
</evidence>
<protein>
    <recommendedName>
        <fullName evidence="3">Lipoprotein</fullName>
    </recommendedName>
</protein>
<evidence type="ECO:0000313" key="1">
    <source>
        <dbReference type="EMBL" id="SHK32642.1"/>
    </source>
</evidence>
<accession>A0A1M6RJL7</accession>
<dbReference type="PROSITE" id="PS51257">
    <property type="entry name" value="PROKAR_LIPOPROTEIN"/>
    <property type="match status" value="1"/>
</dbReference>
<dbReference type="AlphaFoldDB" id="A0A1M6RJL7"/>
<sequence>MRLDMGQLMKRVFYPLIIMLAGLMTGCGEEDMPAVVDPEDYGSNTDEPARPEIAADTLYNREAVIPPQCYTKTEGVNNPCYTCHQTYSDPKRPNSMEDGFLQGDYNFSDLGVHNHWSNLFVDRRDDVAGISDGEIEDYVSTDNYSDFIERLQDDENWSGPVPAIEDLADGAAAFDDYGLAKDGSGWVAFNYKPLPSTFWPTNGSTDDVIIRLPERFRTASCGDDVSRFSQDVYFTNLAILEMAMKDLPEISTPLIEENKVCADLNNDGILSEVVSIGARPSYVGAASGQKVERMAYPEGTQFIHTVRYVGFDGDEIVPSKRMKEVRYMKKVKHYSVAELASLYGNERQEKIDGNLPVYSDHGDKGLNNGMGWEVLGFIEDGEGELRKQTYQEQMFCMGCHGTIGTTIDQTFAFPRKVTGANGWGYIDLKGMADAPNMDEKKGEILQYLGRVGGGNEFRENPEMKARWFNEDGSVRESAVLNADVYALITPSRERALALNKAYKIIVDEQSYVYGRDATVVPAKNVFRELDPEKAAPLEAASRVNHWDIRLDW</sequence>
<proteinExistence type="predicted"/>
<dbReference type="EMBL" id="FRAQ01000001">
    <property type="protein sequence ID" value="SHK32642.1"/>
    <property type="molecule type" value="Genomic_DNA"/>
</dbReference>
<dbReference type="STRING" id="564117.SAMN05216369_1549"/>
<dbReference type="Proteomes" id="UP000184497">
    <property type="component" value="Unassembled WGS sequence"/>
</dbReference>
<keyword evidence="2" id="KW-1185">Reference proteome</keyword>
<name>A0A1M6RJL7_9GAMM</name>
<reference evidence="2" key="1">
    <citation type="submission" date="2016-11" db="EMBL/GenBank/DDBJ databases">
        <authorList>
            <person name="Varghese N."/>
            <person name="Submissions S."/>
        </authorList>
    </citation>
    <scope>NUCLEOTIDE SEQUENCE [LARGE SCALE GENOMIC DNA]</scope>
    <source>
        <strain evidence="2">CGMCC 1.10835</strain>
    </source>
</reference>
<organism evidence="1 2">
    <name type="scientific">Marinobacter antarcticus</name>
    <dbReference type="NCBI Taxonomy" id="564117"/>
    <lineage>
        <taxon>Bacteria</taxon>
        <taxon>Pseudomonadati</taxon>
        <taxon>Pseudomonadota</taxon>
        <taxon>Gammaproteobacteria</taxon>
        <taxon>Pseudomonadales</taxon>
        <taxon>Marinobacteraceae</taxon>
        <taxon>Marinobacter</taxon>
    </lineage>
</organism>